<dbReference type="Gene3D" id="1.10.287.110">
    <property type="entry name" value="DnaJ domain"/>
    <property type="match status" value="1"/>
</dbReference>
<evidence type="ECO:0000256" key="5">
    <source>
        <dbReference type="SAM" id="MobiDB-lite"/>
    </source>
</evidence>
<dbReference type="PROSITE" id="PS50076">
    <property type="entry name" value="DNAJ_2"/>
    <property type="match status" value="1"/>
</dbReference>
<keyword evidence="1" id="KW-0479">Metal-binding</keyword>
<dbReference type="EMBL" id="MN740158">
    <property type="protein sequence ID" value="QHT90787.1"/>
    <property type="molecule type" value="Genomic_DNA"/>
</dbReference>
<dbReference type="InterPro" id="IPR044713">
    <property type="entry name" value="DNJA1/2-like"/>
</dbReference>
<dbReference type="SUPFAM" id="SSF46565">
    <property type="entry name" value="Chaperone J-domain"/>
    <property type="match status" value="1"/>
</dbReference>
<dbReference type="SMART" id="SM00271">
    <property type="entry name" value="DnaJ"/>
    <property type="match status" value="1"/>
</dbReference>
<dbReference type="Gene3D" id="2.10.230.10">
    <property type="entry name" value="Heat shock protein DnaJ, cysteine-rich domain"/>
    <property type="match status" value="1"/>
</dbReference>
<dbReference type="InterPro" id="IPR036410">
    <property type="entry name" value="HSP_DnaJ_Cys-rich_dom_sf"/>
</dbReference>
<feature type="region of interest" description="Disordered" evidence="5">
    <location>
        <begin position="359"/>
        <end position="379"/>
    </location>
</feature>
<dbReference type="InterPro" id="IPR008971">
    <property type="entry name" value="HSP40/DnaJ_pept-bd"/>
</dbReference>
<dbReference type="GO" id="GO:0006457">
    <property type="term" value="P:protein folding"/>
    <property type="evidence" value="ECO:0007669"/>
    <property type="project" value="InterPro"/>
</dbReference>
<organism evidence="7">
    <name type="scientific">viral metagenome</name>
    <dbReference type="NCBI Taxonomy" id="1070528"/>
    <lineage>
        <taxon>unclassified sequences</taxon>
        <taxon>metagenomes</taxon>
        <taxon>organismal metagenomes</taxon>
    </lineage>
</organism>
<dbReference type="GO" id="GO:0051082">
    <property type="term" value="F:unfolded protein binding"/>
    <property type="evidence" value="ECO:0007669"/>
    <property type="project" value="InterPro"/>
</dbReference>
<dbReference type="InterPro" id="IPR001623">
    <property type="entry name" value="DnaJ_domain"/>
</dbReference>
<dbReference type="InterPro" id="IPR002939">
    <property type="entry name" value="DnaJ_C"/>
</dbReference>
<dbReference type="AlphaFoldDB" id="A0A6C0IFV2"/>
<dbReference type="Pfam" id="PF01556">
    <property type="entry name" value="DnaJ_C"/>
    <property type="match status" value="1"/>
</dbReference>
<evidence type="ECO:0000313" key="7">
    <source>
        <dbReference type="EMBL" id="QHT90787.1"/>
    </source>
</evidence>
<evidence type="ECO:0000256" key="3">
    <source>
        <dbReference type="ARBA" id="ARBA00022771"/>
    </source>
</evidence>
<protein>
    <recommendedName>
        <fullName evidence="6">J domain-containing protein</fullName>
    </recommendedName>
</protein>
<dbReference type="PRINTS" id="PR00625">
    <property type="entry name" value="JDOMAIN"/>
</dbReference>
<accession>A0A6C0IFV2</accession>
<dbReference type="CDD" id="cd06257">
    <property type="entry name" value="DnaJ"/>
    <property type="match status" value="1"/>
</dbReference>
<dbReference type="CDD" id="cd10719">
    <property type="entry name" value="DnaJ_zf"/>
    <property type="match status" value="1"/>
</dbReference>
<sequence>MTENLYDTLGVGRQADTQEIKKAYKKLAMKYHPDRGGDPEQFKKISEAYTILSDQDKRKRYDQFGTVDMSNMEMPDMHDIFNSFFGFGMPGMGGMGGGGMPGFGGMPGMHMPGMGGMGRGASPSTRKAPGRHMQLEVTLEEVMKGSTVPFRIHRKKYHGSKTCTACNGQGQRIQQMSLGIGIMTQSVVECSPCQGSGFLYAEKDTTTSEEIIQVPVPQGIPMGNKLVIRGKADEYPGRDTGDVVLSVVYKKHAFYRPSTKNPLDLEASIPLSLSEFLLGFEKHVLLLDQTTLAIHQPTNTPLRRILSGPVEKVIPKHGFSYKGHTGSLVLRFEIHFPDPLPLGALSAFPALTTTTTNHPFLSSKSGGTTDHPTVHLDQC</sequence>
<feature type="domain" description="J" evidence="6">
    <location>
        <begin position="4"/>
        <end position="65"/>
    </location>
</feature>
<dbReference type="PANTHER" id="PTHR43888">
    <property type="entry name" value="DNAJ-LIKE-2, ISOFORM A-RELATED"/>
    <property type="match status" value="1"/>
</dbReference>
<evidence type="ECO:0000256" key="2">
    <source>
        <dbReference type="ARBA" id="ARBA00022737"/>
    </source>
</evidence>
<dbReference type="GO" id="GO:0030544">
    <property type="term" value="F:Hsp70 protein binding"/>
    <property type="evidence" value="ECO:0007669"/>
    <property type="project" value="InterPro"/>
</dbReference>
<dbReference type="SUPFAM" id="SSF49493">
    <property type="entry name" value="HSP40/DnaJ peptide-binding domain"/>
    <property type="match status" value="2"/>
</dbReference>
<keyword evidence="3" id="KW-0863">Zinc-finger</keyword>
<evidence type="ECO:0000256" key="1">
    <source>
        <dbReference type="ARBA" id="ARBA00022723"/>
    </source>
</evidence>
<keyword evidence="4" id="KW-0862">Zinc</keyword>
<dbReference type="GO" id="GO:0008270">
    <property type="term" value="F:zinc ion binding"/>
    <property type="evidence" value="ECO:0007669"/>
    <property type="project" value="UniProtKB-KW"/>
</dbReference>
<proteinExistence type="predicted"/>
<evidence type="ECO:0000259" key="6">
    <source>
        <dbReference type="PROSITE" id="PS50076"/>
    </source>
</evidence>
<dbReference type="InterPro" id="IPR001305">
    <property type="entry name" value="HSP_DnaJ_Cys-rich_dom"/>
</dbReference>
<reference evidence="7" key="1">
    <citation type="journal article" date="2020" name="Nature">
        <title>Giant virus diversity and host interactions through global metagenomics.</title>
        <authorList>
            <person name="Schulz F."/>
            <person name="Roux S."/>
            <person name="Paez-Espino D."/>
            <person name="Jungbluth S."/>
            <person name="Walsh D.A."/>
            <person name="Denef V.J."/>
            <person name="McMahon K.D."/>
            <person name="Konstantinidis K.T."/>
            <person name="Eloe-Fadrosh E.A."/>
            <person name="Kyrpides N.C."/>
            <person name="Woyke T."/>
        </authorList>
    </citation>
    <scope>NUCLEOTIDE SEQUENCE</scope>
    <source>
        <strain evidence="7">GVMAG-M-3300023184-71</strain>
    </source>
</reference>
<keyword evidence="2" id="KW-0677">Repeat</keyword>
<dbReference type="Gene3D" id="2.60.260.20">
    <property type="entry name" value="Urease metallochaperone UreE, N-terminal domain"/>
    <property type="match status" value="2"/>
</dbReference>
<dbReference type="Pfam" id="PF00226">
    <property type="entry name" value="DnaJ"/>
    <property type="match status" value="1"/>
</dbReference>
<evidence type="ECO:0000256" key="4">
    <source>
        <dbReference type="ARBA" id="ARBA00022833"/>
    </source>
</evidence>
<feature type="compositionally biased region" description="Polar residues" evidence="5">
    <location>
        <begin position="359"/>
        <end position="371"/>
    </location>
</feature>
<dbReference type="InterPro" id="IPR036869">
    <property type="entry name" value="J_dom_sf"/>
</dbReference>
<dbReference type="SUPFAM" id="SSF57938">
    <property type="entry name" value="DnaJ/Hsp40 cysteine-rich domain"/>
    <property type="match status" value="1"/>
</dbReference>
<name>A0A6C0IFV2_9ZZZZ</name>